<keyword evidence="5 11" id="KW-0251">Elongation factor</keyword>
<dbReference type="eggNOG" id="COG0050">
    <property type="taxonomic scope" value="Bacteria"/>
</dbReference>
<dbReference type="InterPro" id="IPR027417">
    <property type="entry name" value="P-loop_NTPase"/>
</dbReference>
<evidence type="ECO:0000256" key="1">
    <source>
        <dbReference type="ARBA" id="ARBA00007249"/>
    </source>
</evidence>
<gene>
    <name evidence="13" type="primary">tufB</name>
    <name evidence="11" type="synonym">tuf</name>
    <name evidence="13" type="ordered locus">PA0660</name>
</gene>
<organism evidence="13 14">
    <name type="scientific">Phytoplasma australiense</name>
    <dbReference type="NCBI Taxonomy" id="59748"/>
    <lineage>
        <taxon>Bacteria</taxon>
        <taxon>Bacillati</taxon>
        <taxon>Mycoplasmatota</taxon>
        <taxon>Mollicutes</taxon>
        <taxon>Acholeplasmatales</taxon>
        <taxon>Acholeplasmataceae</taxon>
        <taxon>Candidatus Phytoplasma</taxon>
        <taxon>16SrXII (Stolbur group)</taxon>
    </lineage>
</organism>
<dbReference type="InterPro" id="IPR004541">
    <property type="entry name" value="Transl_elong_EFTu/EF1A_bac/org"/>
</dbReference>
<dbReference type="KEGG" id="pal:PA0660"/>
<keyword evidence="4 11" id="KW-0547">Nucleotide-binding</keyword>
<dbReference type="SUPFAM" id="SSF50447">
    <property type="entry name" value="Translation proteins"/>
    <property type="match status" value="1"/>
</dbReference>
<dbReference type="Proteomes" id="UP000008323">
    <property type="component" value="Chromosome"/>
</dbReference>
<dbReference type="PROSITE" id="PS51722">
    <property type="entry name" value="G_TR_2"/>
    <property type="match status" value="1"/>
</dbReference>
<reference evidence="13 14" key="1">
    <citation type="journal article" date="2008" name="J. Bacteriol.">
        <title>Comparative genome analysis of 'Candidatus Phytoplasma australiense' (subgroup tuf-Australia I; rp-A) and 'Ca. Phytoplasma asteris' strains OY-M and AY-WB.</title>
        <authorList>
            <person name="Tran-Nguyen L.T."/>
            <person name="Kube M."/>
            <person name="Schneider B."/>
            <person name="Reinhardt R."/>
            <person name="Gibb K.S."/>
        </authorList>
    </citation>
    <scope>NUCLEOTIDE SEQUENCE [LARGE SCALE GENOMIC DNA]</scope>
</reference>
<evidence type="ECO:0000256" key="3">
    <source>
        <dbReference type="ARBA" id="ARBA00022723"/>
    </source>
</evidence>
<dbReference type="Gene3D" id="3.40.50.300">
    <property type="entry name" value="P-loop containing nucleotide triphosphate hydrolases"/>
    <property type="match status" value="1"/>
</dbReference>
<dbReference type="Gene3D" id="2.40.30.10">
    <property type="entry name" value="Translation factors"/>
    <property type="match status" value="2"/>
</dbReference>
<dbReference type="GO" id="GO:0005829">
    <property type="term" value="C:cytosol"/>
    <property type="evidence" value="ECO:0007669"/>
    <property type="project" value="TreeGrafter"/>
</dbReference>
<evidence type="ECO:0000313" key="14">
    <source>
        <dbReference type="Proteomes" id="UP000008323"/>
    </source>
</evidence>
<dbReference type="SUPFAM" id="SSF50465">
    <property type="entry name" value="EF-Tu/eEF-1alpha/eIF2-gamma C-terminal domain"/>
    <property type="match status" value="1"/>
</dbReference>
<dbReference type="SMR" id="B1VAM1"/>
<feature type="binding site" evidence="11">
    <location>
        <begin position="81"/>
        <end position="85"/>
    </location>
    <ligand>
        <name>GTP</name>
        <dbReference type="ChEBI" id="CHEBI:37565"/>
    </ligand>
</feature>
<evidence type="ECO:0000313" key="13">
    <source>
        <dbReference type="EMBL" id="CAM11994.1"/>
    </source>
</evidence>
<dbReference type="HAMAP" id="MF_00118_B">
    <property type="entry name" value="EF_Tu_B"/>
    <property type="match status" value="1"/>
</dbReference>
<dbReference type="FunFam" id="2.40.30.10:FF:000001">
    <property type="entry name" value="Elongation factor Tu"/>
    <property type="match status" value="1"/>
</dbReference>
<dbReference type="InterPro" id="IPR005225">
    <property type="entry name" value="Small_GTP-bd"/>
</dbReference>
<keyword evidence="3 11" id="KW-0479">Metal-binding</keyword>
<dbReference type="NCBIfam" id="TIGR00485">
    <property type="entry name" value="EF-Tu"/>
    <property type="match status" value="1"/>
</dbReference>
<dbReference type="GO" id="GO:0003924">
    <property type="term" value="F:GTPase activity"/>
    <property type="evidence" value="ECO:0007669"/>
    <property type="project" value="UniProtKB-UniRule"/>
</dbReference>
<feature type="binding site" evidence="11">
    <location>
        <begin position="19"/>
        <end position="26"/>
    </location>
    <ligand>
        <name>GTP</name>
        <dbReference type="ChEBI" id="CHEBI:37565"/>
    </ligand>
</feature>
<comment type="catalytic activity">
    <reaction evidence="11">
        <text>GTP + H2O = GDP + phosphate + H(+)</text>
        <dbReference type="Rhea" id="RHEA:19669"/>
        <dbReference type="ChEBI" id="CHEBI:15377"/>
        <dbReference type="ChEBI" id="CHEBI:15378"/>
        <dbReference type="ChEBI" id="CHEBI:37565"/>
        <dbReference type="ChEBI" id="CHEBI:43474"/>
        <dbReference type="ChEBI" id="CHEBI:58189"/>
        <dbReference type="EC" id="3.6.5.3"/>
    </reaction>
</comment>
<dbReference type="Pfam" id="PF03143">
    <property type="entry name" value="GTP_EFTU_D3"/>
    <property type="match status" value="1"/>
</dbReference>
<dbReference type="NCBIfam" id="TIGR00231">
    <property type="entry name" value="small_GTP"/>
    <property type="match status" value="1"/>
</dbReference>
<feature type="domain" description="Tr-type G" evidence="12">
    <location>
        <begin position="10"/>
        <end position="204"/>
    </location>
</feature>
<dbReference type="Pfam" id="PF03144">
    <property type="entry name" value="GTP_EFTU_D2"/>
    <property type="match status" value="1"/>
</dbReference>
<dbReference type="InterPro" id="IPR004161">
    <property type="entry name" value="EFTu-like_2"/>
</dbReference>
<sequence length="394" mass="43342">MANEKFIRNKPHLNVGTIGHVDHGKTTLTAAITQVLSTQGLAKSKAYDQIDNAPEERERGITIKTSHVEYETSKRHYAHVDCPGHADYVKNMITGAAQMDAAILVVSGADSVMPQTREHILLARQVGVPKIVVFLNKCDLCPDEEILELVEMEVRELLSKYDFPGDDTPIIRGSALKALEGDAHYVAQVNELIQTLDTYIEDPAREVDKPFLMPVEDVFTITGRGTVVTGRVERGQVKAGDEIEIVGLKETKKTIVTAVEMFKKDLDFAQAGDNIGALLRGINREDVQRGQVLAKPGSVKPHSKFVAQVYVLTKEEGGRHTAFFSQYRPQFYFRTTDITGVVELQGDVKMVMPGDNTELVVTLNNPIAIEEGTKFSIREGGKTVGAGSVSKILK</sequence>
<dbReference type="CDD" id="cd03707">
    <property type="entry name" value="EFTU_III"/>
    <property type="match status" value="1"/>
</dbReference>
<evidence type="ECO:0000256" key="7">
    <source>
        <dbReference type="ARBA" id="ARBA00022842"/>
    </source>
</evidence>
<comment type="subunit">
    <text evidence="11">Monomer.</text>
</comment>
<dbReference type="PANTHER" id="PTHR43721:SF22">
    <property type="entry name" value="ELONGATION FACTOR TU, MITOCHONDRIAL"/>
    <property type="match status" value="1"/>
</dbReference>
<dbReference type="PRINTS" id="PR00315">
    <property type="entry name" value="ELONGATNFCT"/>
</dbReference>
<dbReference type="AlphaFoldDB" id="B1VAM1"/>
<dbReference type="InterPro" id="IPR050055">
    <property type="entry name" value="EF-Tu_GTPase"/>
</dbReference>
<dbReference type="PROSITE" id="PS00301">
    <property type="entry name" value="G_TR_1"/>
    <property type="match status" value="1"/>
</dbReference>
<feature type="binding site" evidence="11">
    <location>
        <begin position="136"/>
        <end position="139"/>
    </location>
    <ligand>
        <name>GTP</name>
        <dbReference type="ChEBI" id="CHEBI:37565"/>
    </ligand>
</feature>
<evidence type="ECO:0000256" key="10">
    <source>
        <dbReference type="ARBA" id="ARBA00029554"/>
    </source>
</evidence>
<comment type="similarity">
    <text evidence="1 11">Belongs to the TRAFAC class translation factor GTPase superfamily. Classic translation factor GTPase family. EF-Tu/EF-1A subfamily.</text>
</comment>
<feature type="binding site" evidence="11">
    <location>
        <position position="26"/>
    </location>
    <ligand>
        <name>Mg(2+)</name>
        <dbReference type="ChEBI" id="CHEBI:18420"/>
    </ligand>
</feature>
<evidence type="ECO:0000256" key="4">
    <source>
        <dbReference type="ARBA" id="ARBA00022741"/>
    </source>
</evidence>
<dbReference type="FunFam" id="3.40.50.300:FF:000003">
    <property type="entry name" value="Elongation factor Tu"/>
    <property type="match status" value="1"/>
</dbReference>
<dbReference type="EC" id="3.6.5.3" evidence="11"/>
<dbReference type="NCBIfam" id="NF000766">
    <property type="entry name" value="PRK00049.1"/>
    <property type="match status" value="1"/>
</dbReference>
<dbReference type="CDD" id="cd03697">
    <property type="entry name" value="EFTU_II"/>
    <property type="match status" value="1"/>
</dbReference>
<dbReference type="InterPro" id="IPR000795">
    <property type="entry name" value="T_Tr_GTP-bd_dom"/>
</dbReference>
<accession>B1VAM1</accession>
<dbReference type="GO" id="GO:0005525">
    <property type="term" value="F:GTP binding"/>
    <property type="evidence" value="ECO:0007669"/>
    <property type="project" value="UniProtKB-UniRule"/>
</dbReference>
<evidence type="ECO:0000256" key="11">
    <source>
        <dbReference type="HAMAP-Rule" id="MF_00118"/>
    </source>
</evidence>
<proteinExistence type="inferred from homology"/>
<dbReference type="NCBIfam" id="NF009372">
    <property type="entry name" value="PRK12735.1"/>
    <property type="match status" value="1"/>
</dbReference>
<dbReference type="STRING" id="59748.PA0660"/>
<evidence type="ECO:0000256" key="9">
    <source>
        <dbReference type="ARBA" id="ARBA00023134"/>
    </source>
</evidence>
<evidence type="ECO:0000256" key="2">
    <source>
        <dbReference type="ARBA" id="ARBA00022490"/>
    </source>
</evidence>
<dbReference type="InterPro" id="IPR033720">
    <property type="entry name" value="EFTU_2"/>
</dbReference>
<dbReference type="CDD" id="cd01884">
    <property type="entry name" value="EF_Tu"/>
    <property type="match status" value="1"/>
</dbReference>
<protein>
    <recommendedName>
        <fullName evidence="10 11">Elongation factor Tu</fullName>
        <shortName evidence="11">EF-Tu</shortName>
        <ecNumber evidence="11">3.6.5.3</ecNumber>
    </recommendedName>
</protein>
<keyword evidence="6 11" id="KW-0378">Hydrolase</keyword>
<comment type="subcellular location">
    <subcellularLocation>
        <location evidence="11">Cytoplasm</location>
    </subcellularLocation>
</comment>
<keyword evidence="9 11" id="KW-0342">GTP-binding</keyword>
<dbReference type="Pfam" id="PF00009">
    <property type="entry name" value="GTP_EFTU"/>
    <property type="match status" value="1"/>
</dbReference>
<evidence type="ECO:0000256" key="8">
    <source>
        <dbReference type="ARBA" id="ARBA00022917"/>
    </source>
</evidence>
<dbReference type="GO" id="GO:0003746">
    <property type="term" value="F:translation elongation factor activity"/>
    <property type="evidence" value="ECO:0007669"/>
    <property type="project" value="UniProtKB-UniRule"/>
</dbReference>
<dbReference type="GO" id="GO:0000287">
    <property type="term" value="F:magnesium ion binding"/>
    <property type="evidence" value="ECO:0007669"/>
    <property type="project" value="UniProtKB-UniRule"/>
</dbReference>
<name>B1VAM1_PHYAS</name>
<keyword evidence="7 11" id="KW-0460">Magnesium</keyword>
<dbReference type="InterPro" id="IPR009001">
    <property type="entry name" value="Transl_elong_EF1A/Init_IF2_C"/>
</dbReference>
<dbReference type="PANTHER" id="PTHR43721">
    <property type="entry name" value="ELONGATION FACTOR TU-RELATED"/>
    <property type="match status" value="1"/>
</dbReference>
<keyword evidence="2 11" id="KW-0963">Cytoplasm</keyword>
<comment type="function">
    <text evidence="11">GTP hydrolase that promotes the GTP-dependent binding of aminoacyl-tRNA to the A-site of ribosomes during protein biosynthesis.</text>
</comment>
<dbReference type="NCBIfam" id="NF009373">
    <property type="entry name" value="PRK12736.1"/>
    <property type="match status" value="1"/>
</dbReference>
<dbReference type="InterPro" id="IPR041709">
    <property type="entry name" value="EF-Tu_GTP-bd"/>
</dbReference>
<dbReference type="InterPro" id="IPR031157">
    <property type="entry name" value="G_TR_CS"/>
</dbReference>
<dbReference type="EMBL" id="AM422018">
    <property type="protein sequence ID" value="CAM11994.1"/>
    <property type="molecule type" value="Genomic_DNA"/>
</dbReference>
<dbReference type="InterPro" id="IPR004160">
    <property type="entry name" value="Transl_elong_EFTu/EF1A_C"/>
</dbReference>
<evidence type="ECO:0000259" key="12">
    <source>
        <dbReference type="PROSITE" id="PS51722"/>
    </source>
</evidence>
<dbReference type="InterPro" id="IPR009000">
    <property type="entry name" value="Transl_B-barrel_sf"/>
</dbReference>
<keyword evidence="8 11" id="KW-0648">Protein biosynthesis</keyword>
<dbReference type="SUPFAM" id="SSF52540">
    <property type="entry name" value="P-loop containing nucleoside triphosphate hydrolases"/>
    <property type="match status" value="1"/>
</dbReference>
<evidence type="ECO:0000256" key="5">
    <source>
        <dbReference type="ARBA" id="ARBA00022768"/>
    </source>
</evidence>
<evidence type="ECO:0000256" key="6">
    <source>
        <dbReference type="ARBA" id="ARBA00022801"/>
    </source>
</evidence>